<dbReference type="Pfam" id="PF00440">
    <property type="entry name" value="TetR_N"/>
    <property type="match status" value="1"/>
</dbReference>
<dbReference type="PANTHER" id="PTHR30055:SF234">
    <property type="entry name" value="HTH-TYPE TRANSCRIPTIONAL REGULATOR BETI"/>
    <property type="match status" value="1"/>
</dbReference>
<dbReference type="Gene3D" id="1.10.357.10">
    <property type="entry name" value="Tetracycline Repressor, domain 2"/>
    <property type="match status" value="1"/>
</dbReference>
<keyword evidence="2 4" id="KW-0238">DNA-binding</keyword>
<organism evidence="6 7">
    <name type="scientific">Hamadaea flava</name>
    <dbReference type="NCBI Taxonomy" id="1742688"/>
    <lineage>
        <taxon>Bacteria</taxon>
        <taxon>Bacillati</taxon>
        <taxon>Actinomycetota</taxon>
        <taxon>Actinomycetes</taxon>
        <taxon>Micromonosporales</taxon>
        <taxon>Micromonosporaceae</taxon>
        <taxon>Hamadaea</taxon>
    </lineage>
</organism>
<keyword evidence="7" id="KW-1185">Reference proteome</keyword>
<keyword evidence="3" id="KW-0804">Transcription</keyword>
<dbReference type="EMBL" id="JBHSAY010000006">
    <property type="protein sequence ID" value="MFC4131662.1"/>
    <property type="molecule type" value="Genomic_DNA"/>
</dbReference>
<dbReference type="PANTHER" id="PTHR30055">
    <property type="entry name" value="HTH-TYPE TRANSCRIPTIONAL REGULATOR RUTR"/>
    <property type="match status" value="1"/>
</dbReference>
<dbReference type="InterPro" id="IPR050109">
    <property type="entry name" value="HTH-type_TetR-like_transc_reg"/>
</dbReference>
<dbReference type="SUPFAM" id="SSF48498">
    <property type="entry name" value="Tetracyclin repressor-like, C-terminal domain"/>
    <property type="match status" value="1"/>
</dbReference>
<evidence type="ECO:0000256" key="4">
    <source>
        <dbReference type="PROSITE-ProRule" id="PRU00335"/>
    </source>
</evidence>
<reference evidence="7" key="1">
    <citation type="journal article" date="2019" name="Int. J. Syst. Evol. Microbiol.">
        <title>The Global Catalogue of Microorganisms (GCM) 10K type strain sequencing project: providing services to taxonomists for standard genome sequencing and annotation.</title>
        <authorList>
            <consortium name="The Broad Institute Genomics Platform"/>
            <consortium name="The Broad Institute Genome Sequencing Center for Infectious Disease"/>
            <person name="Wu L."/>
            <person name="Ma J."/>
        </authorList>
    </citation>
    <scope>NUCLEOTIDE SEQUENCE [LARGE SCALE GENOMIC DNA]</scope>
    <source>
        <strain evidence="7">CGMCC 4.7289</strain>
    </source>
</reference>
<feature type="DNA-binding region" description="H-T-H motif" evidence="4">
    <location>
        <begin position="29"/>
        <end position="48"/>
    </location>
</feature>
<accession>A0ABV8LL15</accession>
<feature type="domain" description="HTH tetR-type" evidence="5">
    <location>
        <begin position="7"/>
        <end position="66"/>
    </location>
</feature>
<evidence type="ECO:0000259" key="5">
    <source>
        <dbReference type="PROSITE" id="PS50977"/>
    </source>
</evidence>
<dbReference type="PROSITE" id="PS50977">
    <property type="entry name" value="HTH_TETR_2"/>
    <property type="match status" value="1"/>
</dbReference>
<evidence type="ECO:0000256" key="2">
    <source>
        <dbReference type="ARBA" id="ARBA00023125"/>
    </source>
</evidence>
<dbReference type="InterPro" id="IPR009057">
    <property type="entry name" value="Homeodomain-like_sf"/>
</dbReference>
<evidence type="ECO:0000313" key="6">
    <source>
        <dbReference type="EMBL" id="MFC4131662.1"/>
    </source>
</evidence>
<dbReference type="Pfam" id="PF21597">
    <property type="entry name" value="TetR_C_43"/>
    <property type="match status" value="1"/>
</dbReference>
<sequence length="179" mass="19143">MPRADAQRNYERLLTAAETAFRDHGVDAPLERIARSAGVAIGTLYGHFPNRRALLGALLRERNETLFELGDRLLTSPAADALEQWIRAVTEHAAAYQGLAAELVGGADDSASELHASCVRMMEIGEGLAARARKAGEIRADVAGQDVFALMNAAAWLREAGSAAEADRMLGFALAGMRP</sequence>
<dbReference type="SUPFAM" id="SSF46689">
    <property type="entry name" value="Homeodomain-like"/>
    <property type="match status" value="1"/>
</dbReference>
<evidence type="ECO:0000256" key="3">
    <source>
        <dbReference type="ARBA" id="ARBA00023163"/>
    </source>
</evidence>
<keyword evidence="1" id="KW-0805">Transcription regulation</keyword>
<evidence type="ECO:0000313" key="7">
    <source>
        <dbReference type="Proteomes" id="UP001595816"/>
    </source>
</evidence>
<dbReference type="PRINTS" id="PR00455">
    <property type="entry name" value="HTHTETR"/>
</dbReference>
<proteinExistence type="predicted"/>
<comment type="caution">
    <text evidence="6">The sequence shown here is derived from an EMBL/GenBank/DDBJ whole genome shotgun (WGS) entry which is preliminary data.</text>
</comment>
<protein>
    <submittedName>
        <fullName evidence="6">TetR/AcrR family transcriptional regulator</fullName>
    </submittedName>
</protein>
<name>A0ABV8LL15_9ACTN</name>
<dbReference type="RefSeq" id="WP_253755379.1">
    <property type="nucleotide sequence ID" value="NZ_JAMZDZ010000001.1"/>
</dbReference>
<dbReference type="InterPro" id="IPR036271">
    <property type="entry name" value="Tet_transcr_reg_TetR-rel_C_sf"/>
</dbReference>
<gene>
    <name evidence="6" type="ORF">ACFOZ4_13710</name>
</gene>
<dbReference type="InterPro" id="IPR001647">
    <property type="entry name" value="HTH_TetR"/>
</dbReference>
<evidence type="ECO:0000256" key="1">
    <source>
        <dbReference type="ARBA" id="ARBA00023015"/>
    </source>
</evidence>
<dbReference type="Proteomes" id="UP001595816">
    <property type="component" value="Unassembled WGS sequence"/>
</dbReference>
<dbReference type="InterPro" id="IPR049445">
    <property type="entry name" value="TetR_SbtR-like_C"/>
</dbReference>